<name>A0A5K7X6I9_9BACT</name>
<dbReference type="InterPro" id="IPR041698">
    <property type="entry name" value="Methyltransf_25"/>
</dbReference>
<dbReference type="Gene3D" id="3.40.50.150">
    <property type="entry name" value="Vaccinia Virus protein VP39"/>
    <property type="match status" value="1"/>
</dbReference>
<evidence type="ECO:0000259" key="1">
    <source>
        <dbReference type="Pfam" id="PF13649"/>
    </source>
</evidence>
<reference evidence="3" key="1">
    <citation type="submission" date="2019-10" db="EMBL/GenBank/DDBJ databases">
        <title>Lacipirellula parvula gen. nov., sp. nov., representing a lineage of planctomycetes widespread in freshwater anoxic habitats, and description of the family Lacipirellulaceae.</title>
        <authorList>
            <person name="Dedysh S.N."/>
            <person name="Kulichevskaya I.S."/>
            <person name="Beletsky A.V."/>
            <person name="Rakitin A.L."/>
            <person name="Mardanov A.V."/>
            <person name="Ivanova A.A."/>
            <person name="Saltykova V.X."/>
            <person name="Rijpstra W.I.C."/>
            <person name="Sinninghe Damste J.S."/>
            <person name="Ravin N.V."/>
        </authorList>
    </citation>
    <scope>NUCLEOTIDE SEQUENCE [LARGE SCALE GENOMIC DNA]</scope>
    <source>
        <strain evidence="3">PX69</strain>
    </source>
</reference>
<dbReference type="RefSeq" id="WP_152097601.1">
    <property type="nucleotide sequence ID" value="NZ_AP021861.1"/>
</dbReference>
<dbReference type="InterPro" id="IPR029063">
    <property type="entry name" value="SAM-dependent_MTases_sf"/>
</dbReference>
<dbReference type="AlphaFoldDB" id="A0A5K7X6I9"/>
<evidence type="ECO:0000313" key="3">
    <source>
        <dbReference type="Proteomes" id="UP000326837"/>
    </source>
</evidence>
<dbReference type="Pfam" id="PF13649">
    <property type="entry name" value="Methyltransf_25"/>
    <property type="match status" value="1"/>
</dbReference>
<dbReference type="PANTHER" id="PTHR43591">
    <property type="entry name" value="METHYLTRANSFERASE"/>
    <property type="match status" value="1"/>
</dbReference>
<accession>A0A5K7X6I9</accession>
<organism evidence="2 3">
    <name type="scientific">Lacipirellula parvula</name>
    <dbReference type="NCBI Taxonomy" id="2650471"/>
    <lineage>
        <taxon>Bacteria</taxon>
        <taxon>Pseudomonadati</taxon>
        <taxon>Planctomycetota</taxon>
        <taxon>Planctomycetia</taxon>
        <taxon>Pirellulales</taxon>
        <taxon>Lacipirellulaceae</taxon>
        <taxon>Lacipirellula</taxon>
    </lineage>
</organism>
<dbReference type="Proteomes" id="UP000326837">
    <property type="component" value="Chromosome"/>
</dbReference>
<keyword evidence="3" id="KW-1185">Reference proteome</keyword>
<evidence type="ECO:0000313" key="2">
    <source>
        <dbReference type="EMBL" id="BBO31457.1"/>
    </source>
</evidence>
<dbReference type="SUPFAM" id="SSF53335">
    <property type="entry name" value="S-adenosyl-L-methionine-dependent methyltransferases"/>
    <property type="match status" value="1"/>
</dbReference>
<gene>
    <name evidence="2" type="ORF">PLANPX_1069</name>
</gene>
<protein>
    <recommendedName>
        <fullName evidence="1">Methyltransferase domain-containing protein</fullName>
    </recommendedName>
</protein>
<dbReference type="EMBL" id="AP021861">
    <property type="protein sequence ID" value="BBO31457.1"/>
    <property type="molecule type" value="Genomic_DNA"/>
</dbReference>
<dbReference type="PANTHER" id="PTHR43591:SF110">
    <property type="entry name" value="RHODANESE DOMAIN-CONTAINING PROTEIN"/>
    <property type="match status" value="1"/>
</dbReference>
<dbReference type="KEGG" id="lpav:PLANPX_1069"/>
<dbReference type="CDD" id="cd02440">
    <property type="entry name" value="AdoMet_MTases"/>
    <property type="match status" value="1"/>
</dbReference>
<feature type="domain" description="Methyltransferase" evidence="1">
    <location>
        <begin position="59"/>
        <end position="156"/>
    </location>
</feature>
<proteinExistence type="predicted"/>
<sequence>MTRPDRPTWQLPPGVSRGLWDYVHTPHIADDYDDYFAFNSLFETDGAILRRQFDRPGLVADLGCGTGRALVPLVKEGHRGLAIDLSDHMLRVVQGKADDEDLPIDCVRANLVEMDAIADGAVDYAMCMFSTLGMIRGRANRRKVLHHARRILKPGGKFVLHVHNYWFNLRDPEGPWWVIGNVATAPFRRDIEVGDRWFPYRGLPSMFLHVFRWRELAADLRSVGFKITERVALDAARRKPLDRPWLLPMLRTNGWIVTSERPQE</sequence>